<reference evidence="3 4" key="1">
    <citation type="submission" date="2021-01" db="EMBL/GenBank/DDBJ databases">
        <title>Tumebacillus sp. strain ITR2 16S ribosomal RNA gene Genome sequencing and assembly.</title>
        <authorList>
            <person name="Kang M."/>
        </authorList>
    </citation>
    <scope>NUCLEOTIDE SEQUENCE [LARGE SCALE GENOMIC DNA]</scope>
    <source>
        <strain evidence="3 4">ITR2</strain>
    </source>
</reference>
<evidence type="ECO:0000313" key="3">
    <source>
        <dbReference type="EMBL" id="MBL0387577.1"/>
    </source>
</evidence>
<comment type="caution">
    <text evidence="3">The sequence shown here is derived from an EMBL/GenBank/DDBJ whole genome shotgun (WGS) entry which is preliminary data.</text>
</comment>
<dbReference type="InterPro" id="IPR020843">
    <property type="entry name" value="ER"/>
</dbReference>
<dbReference type="RefSeq" id="WP_201635724.1">
    <property type="nucleotide sequence ID" value="NZ_JAEQNB010000004.1"/>
</dbReference>
<dbReference type="SUPFAM" id="SSF51735">
    <property type="entry name" value="NAD(P)-binding Rossmann-fold domains"/>
    <property type="match status" value="1"/>
</dbReference>
<dbReference type="InterPro" id="IPR013149">
    <property type="entry name" value="ADH-like_C"/>
</dbReference>
<evidence type="ECO:0000313" key="4">
    <source>
        <dbReference type="Proteomes" id="UP000602284"/>
    </source>
</evidence>
<dbReference type="EMBL" id="JAEQNB010000004">
    <property type="protein sequence ID" value="MBL0387577.1"/>
    <property type="molecule type" value="Genomic_DNA"/>
</dbReference>
<keyword evidence="4" id="KW-1185">Reference proteome</keyword>
<organism evidence="3 4">
    <name type="scientific">Tumebacillus amylolyticus</name>
    <dbReference type="NCBI Taxonomy" id="2801339"/>
    <lineage>
        <taxon>Bacteria</taxon>
        <taxon>Bacillati</taxon>
        <taxon>Bacillota</taxon>
        <taxon>Bacilli</taxon>
        <taxon>Bacillales</taxon>
        <taxon>Alicyclobacillaceae</taxon>
        <taxon>Tumebacillus</taxon>
    </lineage>
</organism>
<feature type="domain" description="Enoyl reductase (ER)" evidence="2">
    <location>
        <begin position="20"/>
        <end position="333"/>
    </location>
</feature>
<evidence type="ECO:0000256" key="1">
    <source>
        <dbReference type="ARBA" id="ARBA00023002"/>
    </source>
</evidence>
<dbReference type="InterPro" id="IPR045010">
    <property type="entry name" value="MDR_fam"/>
</dbReference>
<dbReference type="InterPro" id="IPR011032">
    <property type="entry name" value="GroES-like_sf"/>
</dbReference>
<protein>
    <submittedName>
        <fullName evidence="3">NADP-dependent oxidoreductase</fullName>
    </submittedName>
</protein>
<dbReference type="PANTHER" id="PTHR43205">
    <property type="entry name" value="PROSTAGLANDIN REDUCTASE"/>
    <property type="match status" value="1"/>
</dbReference>
<keyword evidence="1" id="KW-0560">Oxidoreductase</keyword>
<dbReference type="Pfam" id="PF16884">
    <property type="entry name" value="ADH_N_2"/>
    <property type="match status" value="1"/>
</dbReference>
<accession>A0ABS1JBB6</accession>
<dbReference type="PANTHER" id="PTHR43205:SF7">
    <property type="entry name" value="PROSTAGLANDIN REDUCTASE 1"/>
    <property type="match status" value="1"/>
</dbReference>
<dbReference type="InterPro" id="IPR041694">
    <property type="entry name" value="ADH_N_2"/>
</dbReference>
<dbReference type="SMART" id="SM00829">
    <property type="entry name" value="PKS_ER"/>
    <property type="match status" value="1"/>
</dbReference>
<dbReference type="Gene3D" id="3.90.180.10">
    <property type="entry name" value="Medium-chain alcohol dehydrogenases, catalytic domain"/>
    <property type="match status" value="1"/>
</dbReference>
<dbReference type="Gene3D" id="3.40.50.720">
    <property type="entry name" value="NAD(P)-binding Rossmann-like Domain"/>
    <property type="match status" value="1"/>
</dbReference>
<name>A0ABS1JBB6_9BACL</name>
<sequence length="338" mass="36732">MTNRKNRQFLLTSRPVGMPADENFELREVTLPDLEDGQVLVRTLYLSVDPYMRGRMSDAKSYVEPYPLGEVLQGGVVGEIVESKNERWQPGDVVVGLLGWQDFSVSNGRGLLKIDPSVAPISTALGVVGMPGLTAYFGLLEIGQPQEGETVVVSGAAGAVGTIVGQIAKIKGCRVVGIAGDDEKCAYLTHELGFDVAINYKTTADMRAALKEACPNGVDVYFDNVGGEITDAVMSRINFQARIAICGQISQYNLEKPDLGPRVFTQLLKSSALAKGFIVNDYAKQHKEGMQQLGQWVMEGKIKYRENIVDGLENVVEAFLGLFRGDNIGKQLVKVADL</sequence>
<dbReference type="Pfam" id="PF00107">
    <property type="entry name" value="ADH_zinc_N"/>
    <property type="match status" value="1"/>
</dbReference>
<gene>
    <name evidence="3" type="ORF">JJB07_13100</name>
</gene>
<evidence type="ECO:0000259" key="2">
    <source>
        <dbReference type="SMART" id="SM00829"/>
    </source>
</evidence>
<proteinExistence type="predicted"/>
<dbReference type="SUPFAM" id="SSF50129">
    <property type="entry name" value="GroES-like"/>
    <property type="match status" value="1"/>
</dbReference>
<dbReference type="Proteomes" id="UP000602284">
    <property type="component" value="Unassembled WGS sequence"/>
</dbReference>
<dbReference type="InterPro" id="IPR036291">
    <property type="entry name" value="NAD(P)-bd_dom_sf"/>
</dbReference>
<dbReference type="CDD" id="cd05288">
    <property type="entry name" value="PGDH"/>
    <property type="match status" value="1"/>
</dbReference>